<feature type="transmembrane region" description="Helical" evidence="8">
    <location>
        <begin position="257"/>
        <end position="276"/>
    </location>
</feature>
<sequence>MGCKVSKGIEQSSHQTTTAPPPARTTSNSVNPHDANLSSYEAACRADPDLRNFDSTLQARTSQAINSIAVSLDVKSVSLDSLRDVTECLLEMNQGVVKIILQNKRDIWKNKELSDLVDDYFENSLKTLDFCTALESCLKRASHIQSIVNVALRKFEEEHGGDSEHGSVKNYSKTLEELRSFRGAGDPFTEEFFSLFNSVYRQQILMLEKLQAKKRKLDKKLGKLKAWRKVSNVIFVVAFASVLICSVVAAAVSAPPVLTALAAAASVPLGSMGKWLNSIWKKYENELMGQREILLSMQIGNYIMIKDLDGIRVLVDKFQIKIEALLANADFAMREDEAAVVIAVEEIKKNVNEFMKTIQDLNEHADRCSRETRMARALILRRIMDHPNGSNQNISSSSWIEGEPALFEIEARFDLE</sequence>
<evidence type="ECO:0000256" key="6">
    <source>
        <dbReference type="SAM" id="Coils"/>
    </source>
</evidence>
<dbReference type="PANTHER" id="PTHR31113:SF3">
    <property type="entry name" value="UPF0496 PROTEIN 1"/>
    <property type="match status" value="1"/>
</dbReference>
<dbReference type="PANTHER" id="PTHR31113">
    <property type="entry name" value="UPF0496 PROTEIN 3-RELATED"/>
    <property type="match status" value="1"/>
</dbReference>
<dbReference type="InterPro" id="IPR007749">
    <property type="entry name" value="DUF677"/>
</dbReference>
<reference evidence="10" key="1">
    <citation type="submission" date="2024-07" db="EMBL/GenBank/DDBJ databases">
        <title>Two chromosome-level genome assemblies of Korean endemic species Abeliophyllum distichum and Forsythia ovata (Oleaceae).</title>
        <authorList>
            <person name="Jang H."/>
        </authorList>
    </citation>
    <scope>NUCLEOTIDE SEQUENCE [LARGE SCALE GENOMIC DNA]</scope>
</reference>
<comment type="caution">
    <text evidence="9">The sequence shown here is derived from an EMBL/GenBank/DDBJ whole genome shotgun (WGS) entry which is preliminary data.</text>
</comment>
<dbReference type="GO" id="GO:0016020">
    <property type="term" value="C:membrane"/>
    <property type="evidence" value="ECO:0007669"/>
    <property type="project" value="UniProtKB-SubCell"/>
</dbReference>
<evidence type="ECO:0000256" key="1">
    <source>
        <dbReference type="ARBA" id="ARBA00004370"/>
    </source>
</evidence>
<feature type="transmembrane region" description="Helical" evidence="8">
    <location>
        <begin position="230"/>
        <end position="251"/>
    </location>
</feature>
<name>A0ABD1UTR0_9LAMI</name>
<protein>
    <submittedName>
        <fullName evidence="9">Uncharacterized protein</fullName>
    </submittedName>
</protein>
<accession>A0ABD1UTR0</accession>
<evidence type="ECO:0000313" key="10">
    <source>
        <dbReference type="Proteomes" id="UP001604277"/>
    </source>
</evidence>
<evidence type="ECO:0000313" key="9">
    <source>
        <dbReference type="EMBL" id="KAL2528394.1"/>
    </source>
</evidence>
<keyword evidence="10" id="KW-1185">Reference proteome</keyword>
<comment type="similarity">
    <text evidence="2">Belongs to the UPF0496 family.</text>
</comment>
<comment type="subcellular location">
    <subcellularLocation>
        <location evidence="1">Membrane</location>
    </subcellularLocation>
</comment>
<keyword evidence="4 8" id="KW-1133">Transmembrane helix</keyword>
<evidence type="ECO:0000256" key="3">
    <source>
        <dbReference type="ARBA" id="ARBA00022692"/>
    </source>
</evidence>
<evidence type="ECO:0000256" key="7">
    <source>
        <dbReference type="SAM" id="MobiDB-lite"/>
    </source>
</evidence>
<evidence type="ECO:0000256" key="2">
    <source>
        <dbReference type="ARBA" id="ARBA00009074"/>
    </source>
</evidence>
<organism evidence="9 10">
    <name type="scientific">Forsythia ovata</name>
    <dbReference type="NCBI Taxonomy" id="205694"/>
    <lineage>
        <taxon>Eukaryota</taxon>
        <taxon>Viridiplantae</taxon>
        <taxon>Streptophyta</taxon>
        <taxon>Embryophyta</taxon>
        <taxon>Tracheophyta</taxon>
        <taxon>Spermatophyta</taxon>
        <taxon>Magnoliopsida</taxon>
        <taxon>eudicotyledons</taxon>
        <taxon>Gunneridae</taxon>
        <taxon>Pentapetalae</taxon>
        <taxon>asterids</taxon>
        <taxon>lamiids</taxon>
        <taxon>Lamiales</taxon>
        <taxon>Oleaceae</taxon>
        <taxon>Forsythieae</taxon>
        <taxon>Forsythia</taxon>
    </lineage>
</organism>
<keyword evidence="3 8" id="KW-0812">Transmembrane</keyword>
<feature type="region of interest" description="Disordered" evidence="7">
    <location>
        <begin position="1"/>
        <end position="32"/>
    </location>
</feature>
<dbReference type="AlphaFoldDB" id="A0ABD1UTR0"/>
<proteinExistence type="inferred from homology"/>
<evidence type="ECO:0000256" key="4">
    <source>
        <dbReference type="ARBA" id="ARBA00022989"/>
    </source>
</evidence>
<dbReference type="Pfam" id="PF05055">
    <property type="entry name" value="DUF677"/>
    <property type="match status" value="1"/>
</dbReference>
<feature type="coiled-coil region" evidence="6">
    <location>
        <begin position="315"/>
        <end position="371"/>
    </location>
</feature>
<gene>
    <name evidence="9" type="ORF">Fot_20995</name>
</gene>
<dbReference type="EMBL" id="JBFOLJ010000006">
    <property type="protein sequence ID" value="KAL2528394.1"/>
    <property type="molecule type" value="Genomic_DNA"/>
</dbReference>
<evidence type="ECO:0000256" key="8">
    <source>
        <dbReference type="SAM" id="Phobius"/>
    </source>
</evidence>
<keyword evidence="6" id="KW-0175">Coiled coil</keyword>
<dbReference type="Proteomes" id="UP001604277">
    <property type="component" value="Unassembled WGS sequence"/>
</dbReference>
<evidence type="ECO:0000256" key="5">
    <source>
        <dbReference type="ARBA" id="ARBA00023136"/>
    </source>
</evidence>
<keyword evidence="5 8" id="KW-0472">Membrane</keyword>